<dbReference type="PANTHER" id="PTHR12080:SF56">
    <property type="entry name" value="NATURAL KILLER CELL RECEPTOR 2B4"/>
    <property type="match status" value="1"/>
</dbReference>
<dbReference type="EMBL" id="JAROKS010000021">
    <property type="protein sequence ID" value="KAK1790801.1"/>
    <property type="molecule type" value="Genomic_DNA"/>
</dbReference>
<feature type="domain" description="Immunoglobulin V-set" evidence="5">
    <location>
        <begin position="7"/>
        <end position="89"/>
    </location>
</feature>
<evidence type="ECO:0000256" key="1">
    <source>
        <dbReference type="ARBA" id="ARBA00004370"/>
    </source>
</evidence>
<dbReference type="AlphaFoldDB" id="A0AAD9DQX7"/>
<reference evidence="6" key="1">
    <citation type="submission" date="2023-03" db="EMBL/GenBank/DDBJ databases">
        <title>Electrophorus voltai genome.</title>
        <authorList>
            <person name="Bian C."/>
        </authorList>
    </citation>
    <scope>NUCLEOTIDE SEQUENCE</scope>
    <source>
        <strain evidence="6">CB-2022</strain>
        <tissue evidence="6">Muscle</tissue>
    </source>
</reference>
<dbReference type="PANTHER" id="PTHR12080">
    <property type="entry name" value="SIGNALING LYMPHOCYTIC ACTIVATION MOLECULE"/>
    <property type="match status" value="1"/>
</dbReference>
<organism evidence="6 7">
    <name type="scientific">Electrophorus voltai</name>
    <dbReference type="NCBI Taxonomy" id="2609070"/>
    <lineage>
        <taxon>Eukaryota</taxon>
        <taxon>Metazoa</taxon>
        <taxon>Chordata</taxon>
        <taxon>Craniata</taxon>
        <taxon>Vertebrata</taxon>
        <taxon>Euteleostomi</taxon>
        <taxon>Actinopterygii</taxon>
        <taxon>Neopterygii</taxon>
        <taxon>Teleostei</taxon>
        <taxon>Ostariophysi</taxon>
        <taxon>Gymnotiformes</taxon>
        <taxon>Gymnotoidei</taxon>
        <taxon>Gymnotidae</taxon>
        <taxon>Electrophorus</taxon>
    </lineage>
</organism>
<keyword evidence="4" id="KW-0325">Glycoprotein</keyword>
<evidence type="ECO:0000313" key="6">
    <source>
        <dbReference type="EMBL" id="KAK1790801.1"/>
    </source>
</evidence>
<dbReference type="Gene3D" id="2.60.40.10">
    <property type="entry name" value="Immunoglobulins"/>
    <property type="match status" value="1"/>
</dbReference>
<dbReference type="GO" id="GO:0016020">
    <property type="term" value="C:membrane"/>
    <property type="evidence" value="ECO:0007669"/>
    <property type="project" value="UniProtKB-SubCell"/>
</dbReference>
<dbReference type="InterPro" id="IPR013106">
    <property type="entry name" value="Ig_V-set"/>
</dbReference>
<dbReference type="InterPro" id="IPR013783">
    <property type="entry name" value="Ig-like_fold"/>
</dbReference>
<keyword evidence="7" id="KW-1185">Reference proteome</keyword>
<evidence type="ECO:0000259" key="5">
    <source>
        <dbReference type="Pfam" id="PF07686"/>
    </source>
</evidence>
<comment type="caution">
    <text evidence="6">The sequence shown here is derived from an EMBL/GenBank/DDBJ whole genome shotgun (WGS) entry which is preliminary data.</text>
</comment>
<dbReference type="InterPro" id="IPR036179">
    <property type="entry name" value="Ig-like_dom_sf"/>
</dbReference>
<dbReference type="Proteomes" id="UP001239994">
    <property type="component" value="Unassembled WGS sequence"/>
</dbReference>
<dbReference type="Pfam" id="PF07686">
    <property type="entry name" value="V-set"/>
    <property type="match status" value="1"/>
</dbReference>
<keyword evidence="3" id="KW-0472">Membrane</keyword>
<keyword evidence="2" id="KW-0732">Signal</keyword>
<evidence type="ECO:0000256" key="3">
    <source>
        <dbReference type="ARBA" id="ARBA00023136"/>
    </source>
</evidence>
<comment type="subcellular location">
    <subcellularLocation>
        <location evidence="1">Membrane</location>
    </subcellularLocation>
</comment>
<protein>
    <recommendedName>
        <fullName evidence="5">Immunoglobulin V-set domain-containing protein</fullName>
    </recommendedName>
</protein>
<accession>A0AAD9DQX7</accession>
<proteinExistence type="predicted"/>
<evidence type="ECO:0000256" key="4">
    <source>
        <dbReference type="ARBA" id="ARBA00023180"/>
    </source>
</evidence>
<dbReference type="InterPro" id="IPR015631">
    <property type="entry name" value="CD2/SLAM_rcpt"/>
</dbReference>
<name>A0AAD9DQX7_9TELE</name>
<dbReference type="SUPFAM" id="SSF48726">
    <property type="entry name" value="Immunoglobulin"/>
    <property type="match status" value="1"/>
</dbReference>
<evidence type="ECO:0000313" key="7">
    <source>
        <dbReference type="Proteomes" id="UP001239994"/>
    </source>
</evidence>
<gene>
    <name evidence="6" type="ORF">P4O66_014652</name>
</gene>
<sequence>MATQLPNSTDFTTFYWRFRSELNSSVNIVTYMQTYVDTVVSEVYEDRVEISKETFSLTLKKLRKTDSGIYTAEASGLKVTDITRYNLTVLGPKMFPLQEKEDIEHYLTTFERIAHACRWPYEDWTLHLIPLMSGKA</sequence>
<evidence type="ECO:0000256" key="2">
    <source>
        <dbReference type="ARBA" id="ARBA00022729"/>
    </source>
</evidence>